<evidence type="ECO:0000259" key="1">
    <source>
        <dbReference type="Pfam" id="PF07589"/>
    </source>
</evidence>
<dbReference type="NCBIfam" id="TIGR02595">
    <property type="entry name" value="PEP_CTERM"/>
    <property type="match status" value="1"/>
</dbReference>
<sequence>MKVNFEGDIITATGVNTWPWATVSRGFTYSTSGGDTGEGGAFIQNSGFNKKPRSVAQFGAGLFDVVDGDASNALTINGGTLDLDLGYTAADGDSFLIFENWTIAGGEFDAINITGTALDEGLEFDTSKLYTTGTLGVIAIPEPSSAMLLALGGLTLTLRRRK</sequence>
<name>A0A851GGB7_9BACT</name>
<dbReference type="Pfam" id="PF07589">
    <property type="entry name" value="PEP-CTERM"/>
    <property type="match status" value="1"/>
</dbReference>
<keyword evidence="3" id="KW-1185">Reference proteome</keyword>
<dbReference type="EMBL" id="JACBAZ010000001">
    <property type="protein sequence ID" value="NWK54197.1"/>
    <property type="molecule type" value="Genomic_DNA"/>
</dbReference>
<accession>A0A851GGB7</accession>
<dbReference type="AlphaFoldDB" id="A0A851GGB7"/>
<organism evidence="2 3">
    <name type="scientific">Oceaniferula marina</name>
    <dbReference type="NCBI Taxonomy" id="2748318"/>
    <lineage>
        <taxon>Bacteria</taxon>
        <taxon>Pseudomonadati</taxon>
        <taxon>Verrucomicrobiota</taxon>
        <taxon>Verrucomicrobiia</taxon>
        <taxon>Verrucomicrobiales</taxon>
        <taxon>Verrucomicrobiaceae</taxon>
        <taxon>Oceaniferula</taxon>
    </lineage>
</organism>
<protein>
    <submittedName>
        <fullName evidence="2">PEP-CTERM sorting domain-containing protein</fullName>
    </submittedName>
</protein>
<reference evidence="2 3" key="1">
    <citation type="submission" date="2020-07" db="EMBL/GenBank/DDBJ databases">
        <title>Roseicoccus Jingziensis gen. nov., sp. nov., isolated from coastal seawater.</title>
        <authorList>
            <person name="Feng X."/>
        </authorList>
    </citation>
    <scope>NUCLEOTIDE SEQUENCE [LARGE SCALE GENOMIC DNA]</scope>
    <source>
        <strain evidence="2 3">N1E253</strain>
    </source>
</reference>
<proteinExistence type="predicted"/>
<dbReference type="Proteomes" id="UP000557872">
    <property type="component" value="Unassembled WGS sequence"/>
</dbReference>
<comment type="caution">
    <text evidence="2">The sequence shown here is derived from an EMBL/GenBank/DDBJ whole genome shotgun (WGS) entry which is preliminary data.</text>
</comment>
<evidence type="ECO:0000313" key="3">
    <source>
        <dbReference type="Proteomes" id="UP000557872"/>
    </source>
</evidence>
<evidence type="ECO:0000313" key="2">
    <source>
        <dbReference type="EMBL" id="NWK54197.1"/>
    </source>
</evidence>
<dbReference type="RefSeq" id="WP_178930740.1">
    <property type="nucleotide sequence ID" value="NZ_JACBAZ010000001.1"/>
</dbReference>
<dbReference type="InterPro" id="IPR013424">
    <property type="entry name" value="Ice-binding_C"/>
</dbReference>
<gene>
    <name evidence="2" type="ORF">HW115_01125</name>
</gene>
<feature type="domain" description="Ice-binding protein C-terminal" evidence="1">
    <location>
        <begin position="139"/>
        <end position="161"/>
    </location>
</feature>